<keyword evidence="6" id="KW-0175">Coiled coil</keyword>
<dbReference type="InterPro" id="IPR048059">
    <property type="entry name" value="Rrp5_S1_rpt_hs1_sc1"/>
</dbReference>
<feature type="region of interest" description="Disordered" evidence="7">
    <location>
        <begin position="372"/>
        <end position="410"/>
    </location>
</feature>
<dbReference type="OrthoDB" id="412781at2759"/>
<sequence>MSSANSASFPRGKKQKASAPSSSSSSAAPAAPKSGSKKPKPAARKASELSDGENDDEVDVTGSGSSSPVATSTRPASKRAKTDAAPAREQPAKKGTGKKDGSRKESAATAAADDSFSILKAFTNKRAVVGVVKDIKELDVVIALPEKQFGFVSITEISPHISKLVEQYAEEGEEGDDSDNDDEAGKELPNLRKYFTKGQLVMVKVNQIHIKDGSAAKRVELTLQPKTVSHPLSSSDLKPGMFVPGSIASEQDHGLMIDLGLADSKAAGTSVFMPHSAIPAGVEYLEGQTALFKVHKVDGRVVTVHPVPSDATFESIATSNVKWPDHCIVKPFQMDLGVQRPPPPIAVGEIVRGVVLEHTPAGMMVGLVLPEDEDADGGKKAGKKGGAKAGAKKGAAGKSGADDDKKDVPQYRGLVPTHHISDITLLSPEKRFPEGSKHKFRVLNVDGMRFALTAKKTLVSSDLPIISDYARERVGTIGHGTIVTVRDNGCVVQFFNNVRAFVPISDMSHEFLKSTNDFKRGQPVKCRVFYANPDEGKMKVSFLLEDPRAEAKAAKKMEVEEKKAAAKETKKRELKSEKMIKKLDFAALNNPGGKQITAMDDLHVDMDVEGYVLNVREKAGVFVALSPTVIGRIKIAELSDDFVRDWQTLVKQGDKVKCRVTSLEGNRVELSRKSRAQVGGRNKAADADADMSSEDEESDDDEDMEVDVVDAGADVSDSDDDEDGDDEIVIDGGDDSDADDVDVVLDTNAIAKAGPKSGASGIQVTQGFSWSNSLSDDEDAGADSDSDDDDESSGAAAQADGDEADAMDVDGDGSEPSKAKLRRQKQKAKDEAERAIQQRQAALLNEPQLATDFERLLVGSPNSSFLWIKYMAFQLKLADITKARQVAERAIQTIHYREEQEKLNVWVAWLNLENQFGDRDSLEALFKRAVQYNDPKTVYLHLASIYARSDKHELAREVHNEMLSKFKDSTTVWTRFATYLFEQNQPEDARALLPRGLKSLPKSKHIATITQFALLEFKMGDAERGRTIFEGILASYPKRVDLWSVFLDMEVKSRDLDAARRLFDRIITLKFSAKKIKFFFKKYLEFEKKFGDDSRVEYVKQRAVEYVEALNRGDV</sequence>
<name>A0A1Y2HSS7_9FUNG</name>
<dbReference type="Pfam" id="PF00575">
    <property type="entry name" value="S1"/>
    <property type="match status" value="2"/>
</dbReference>
<keyword evidence="2" id="KW-0698">rRNA processing</keyword>
<dbReference type="Gene3D" id="2.40.50.140">
    <property type="entry name" value="Nucleic acid-binding proteins"/>
    <property type="match status" value="5"/>
</dbReference>
<dbReference type="InterPro" id="IPR011990">
    <property type="entry name" value="TPR-like_helical_dom_sf"/>
</dbReference>
<dbReference type="SMART" id="SM00386">
    <property type="entry name" value="HAT"/>
    <property type="match status" value="6"/>
</dbReference>
<feature type="domain" description="S1 motif" evidence="8">
    <location>
        <begin position="475"/>
        <end position="543"/>
    </location>
</feature>
<dbReference type="FunFam" id="1.25.40.10:FF:000065">
    <property type="entry name" value="Programmed cell death 11"/>
    <property type="match status" value="1"/>
</dbReference>
<feature type="compositionally biased region" description="Low complexity" evidence="7">
    <location>
        <begin position="17"/>
        <end position="34"/>
    </location>
</feature>
<dbReference type="InterPro" id="IPR012340">
    <property type="entry name" value="NA-bd_OB-fold"/>
</dbReference>
<protein>
    <recommendedName>
        <fullName evidence="8">S1 motif domain-containing protein</fullName>
    </recommendedName>
</protein>
<feature type="compositionally biased region" description="Acidic residues" evidence="7">
    <location>
        <begin position="800"/>
        <end position="813"/>
    </location>
</feature>
<dbReference type="EMBL" id="MCFL01000018">
    <property type="protein sequence ID" value="ORZ36192.1"/>
    <property type="molecule type" value="Genomic_DNA"/>
</dbReference>
<feature type="compositionally biased region" description="Basic and acidic residues" evidence="7">
    <location>
        <begin position="400"/>
        <end position="409"/>
    </location>
</feature>
<feature type="compositionally biased region" description="Acidic residues" evidence="7">
    <location>
        <begin position="50"/>
        <end position="59"/>
    </location>
</feature>
<evidence type="ECO:0000313" key="9">
    <source>
        <dbReference type="EMBL" id="ORZ36192.1"/>
    </source>
</evidence>
<feature type="domain" description="S1 motif" evidence="8">
    <location>
        <begin position="605"/>
        <end position="673"/>
    </location>
</feature>
<evidence type="ECO:0000256" key="3">
    <source>
        <dbReference type="ARBA" id="ARBA00022553"/>
    </source>
</evidence>
<evidence type="ECO:0000259" key="8">
    <source>
        <dbReference type="PROSITE" id="PS50126"/>
    </source>
</evidence>
<reference evidence="9 10" key="1">
    <citation type="submission" date="2016-07" db="EMBL/GenBank/DDBJ databases">
        <title>Pervasive Adenine N6-methylation of Active Genes in Fungi.</title>
        <authorList>
            <consortium name="DOE Joint Genome Institute"/>
            <person name="Mondo S.J."/>
            <person name="Dannebaum R.O."/>
            <person name="Kuo R.C."/>
            <person name="Labutti K."/>
            <person name="Haridas S."/>
            <person name="Kuo A."/>
            <person name="Salamov A."/>
            <person name="Ahrendt S.R."/>
            <person name="Lipzen A."/>
            <person name="Sullivan W."/>
            <person name="Andreopoulos W.B."/>
            <person name="Clum A."/>
            <person name="Lindquist E."/>
            <person name="Daum C."/>
            <person name="Ramamoorthy G.K."/>
            <person name="Gryganskyi A."/>
            <person name="Culley D."/>
            <person name="Magnuson J.K."/>
            <person name="James T.Y."/>
            <person name="O'Malley M.A."/>
            <person name="Stajich J.E."/>
            <person name="Spatafora J.W."/>
            <person name="Visel A."/>
            <person name="Grigoriev I.V."/>
        </authorList>
    </citation>
    <scope>NUCLEOTIDE SEQUENCE [LARGE SCALE GENOMIC DNA]</scope>
    <source>
        <strain evidence="9 10">PL171</strain>
    </source>
</reference>
<dbReference type="STRING" id="765915.A0A1Y2HSS7"/>
<dbReference type="FunFam" id="2.40.50.140:FF:000103">
    <property type="entry name" value="protein RRP5 homolog"/>
    <property type="match status" value="1"/>
</dbReference>
<feature type="domain" description="S1 motif" evidence="8">
    <location>
        <begin position="348"/>
        <end position="455"/>
    </location>
</feature>
<dbReference type="Pfam" id="PF23231">
    <property type="entry name" value="HAT_Syf1_CNRKL1_C"/>
    <property type="match status" value="1"/>
</dbReference>
<organism evidence="9 10">
    <name type="scientific">Catenaria anguillulae PL171</name>
    <dbReference type="NCBI Taxonomy" id="765915"/>
    <lineage>
        <taxon>Eukaryota</taxon>
        <taxon>Fungi</taxon>
        <taxon>Fungi incertae sedis</taxon>
        <taxon>Blastocladiomycota</taxon>
        <taxon>Blastocladiomycetes</taxon>
        <taxon>Blastocladiales</taxon>
        <taxon>Catenariaceae</taxon>
        <taxon>Catenaria</taxon>
    </lineage>
</organism>
<evidence type="ECO:0000256" key="5">
    <source>
        <dbReference type="ARBA" id="ARBA00023242"/>
    </source>
</evidence>
<dbReference type="InterPro" id="IPR003107">
    <property type="entry name" value="HAT"/>
</dbReference>
<feature type="domain" description="S1 motif" evidence="8">
    <location>
        <begin position="125"/>
        <end position="224"/>
    </location>
</feature>
<evidence type="ECO:0000256" key="2">
    <source>
        <dbReference type="ARBA" id="ARBA00022552"/>
    </source>
</evidence>
<dbReference type="InterPro" id="IPR055430">
    <property type="entry name" value="HAT_Syf1_CNRKL1_C"/>
</dbReference>
<proteinExistence type="predicted"/>
<feature type="compositionally biased region" description="Polar residues" evidence="7">
    <location>
        <begin position="62"/>
        <end position="75"/>
    </location>
</feature>
<dbReference type="GO" id="GO:0006364">
    <property type="term" value="P:rRNA processing"/>
    <property type="evidence" value="ECO:0007669"/>
    <property type="project" value="UniProtKB-KW"/>
</dbReference>
<evidence type="ECO:0000313" key="10">
    <source>
        <dbReference type="Proteomes" id="UP000193411"/>
    </source>
</evidence>
<dbReference type="SUPFAM" id="SSF50249">
    <property type="entry name" value="Nucleic acid-binding proteins"/>
    <property type="match status" value="3"/>
</dbReference>
<feature type="region of interest" description="Disordered" evidence="7">
    <location>
        <begin position="671"/>
        <end position="740"/>
    </location>
</feature>
<feature type="compositionally biased region" description="Acidic residues" evidence="7">
    <location>
        <begin position="775"/>
        <end position="792"/>
    </location>
</feature>
<feature type="compositionally biased region" description="Basic and acidic residues" evidence="7">
    <location>
        <begin position="97"/>
        <end position="106"/>
    </location>
</feature>
<evidence type="ECO:0000256" key="7">
    <source>
        <dbReference type="SAM" id="MobiDB-lite"/>
    </source>
</evidence>
<dbReference type="PANTHER" id="PTHR23270">
    <property type="entry name" value="PROGRAMMED CELL DEATH PROTEIN 11 PRE-RRNA PROCESSING PROTEIN RRP5"/>
    <property type="match status" value="1"/>
</dbReference>
<comment type="subcellular location">
    <subcellularLocation>
        <location evidence="1">Nucleus</location>
        <location evidence="1">Nucleolus</location>
    </subcellularLocation>
</comment>
<feature type="region of interest" description="Disordered" evidence="7">
    <location>
        <begin position="769"/>
        <end position="833"/>
    </location>
</feature>
<feature type="region of interest" description="Disordered" evidence="7">
    <location>
        <begin position="1"/>
        <end position="110"/>
    </location>
</feature>
<dbReference type="AlphaFoldDB" id="A0A1Y2HSS7"/>
<dbReference type="CDD" id="cd05693">
    <property type="entry name" value="S1_Rrp5_repeat_hs1_sc1"/>
    <property type="match status" value="1"/>
</dbReference>
<feature type="coiled-coil region" evidence="6">
    <location>
        <begin position="549"/>
        <end position="577"/>
    </location>
</feature>
<keyword evidence="10" id="KW-1185">Reference proteome</keyword>
<accession>A0A1Y2HSS7</accession>
<dbReference type="PROSITE" id="PS50126">
    <property type="entry name" value="S1"/>
    <property type="match status" value="4"/>
</dbReference>
<dbReference type="Proteomes" id="UP000193411">
    <property type="component" value="Unassembled WGS sequence"/>
</dbReference>
<dbReference type="SMART" id="SM00316">
    <property type="entry name" value="S1"/>
    <property type="match status" value="5"/>
</dbReference>
<evidence type="ECO:0000256" key="6">
    <source>
        <dbReference type="SAM" id="Coils"/>
    </source>
</evidence>
<dbReference type="Gene3D" id="1.25.40.10">
    <property type="entry name" value="Tetratricopeptide repeat domain"/>
    <property type="match status" value="1"/>
</dbReference>
<keyword evidence="5" id="KW-0539">Nucleus</keyword>
<keyword evidence="4" id="KW-0677">Repeat</keyword>
<feature type="compositionally biased region" description="Acidic residues" evidence="7">
    <location>
        <begin position="716"/>
        <end position="740"/>
    </location>
</feature>
<dbReference type="PANTHER" id="PTHR23270:SF10">
    <property type="entry name" value="PROTEIN RRP5 HOMOLOG"/>
    <property type="match status" value="1"/>
</dbReference>
<evidence type="ECO:0000256" key="4">
    <source>
        <dbReference type="ARBA" id="ARBA00022737"/>
    </source>
</evidence>
<dbReference type="SUPFAM" id="SSF48452">
    <property type="entry name" value="TPR-like"/>
    <property type="match status" value="2"/>
</dbReference>
<feature type="compositionally biased region" description="Acidic residues" evidence="7">
    <location>
        <begin position="687"/>
        <end position="708"/>
    </location>
</feature>
<keyword evidence="3" id="KW-0597">Phosphoprotein</keyword>
<dbReference type="InterPro" id="IPR045209">
    <property type="entry name" value="Rrp5"/>
</dbReference>
<comment type="caution">
    <text evidence="9">The sequence shown here is derived from an EMBL/GenBank/DDBJ whole genome shotgun (WGS) entry which is preliminary data.</text>
</comment>
<dbReference type="GO" id="GO:0032040">
    <property type="term" value="C:small-subunit processome"/>
    <property type="evidence" value="ECO:0007669"/>
    <property type="project" value="TreeGrafter"/>
</dbReference>
<gene>
    <name evidence="9" type="ORF">BCR44DRAFT_1402217</name>
</gene>
<evidence type="ECO:0000256" key="1">
    <source>
        <dbReference type="ARBA" id="ARBA00004604"/>
    </source>
</evidence>
<dbReference type="InterPro" id="IPR003029">
    <property type="entry name" value="S1_domain"/>
</dbReference>
<dbReference type="GO" id="GO:0003723">
    <property type="term" value="F:RNA binding"/>
    <property type="evidence" value="ECO:0007669"/>
    <property type="project" value="TreeGrafter"/>
</dbReference>